<feature type="region of interest" description="Disordered" evidence="5">
    <location>
        <begin position="60"/>
        <end position="87"/>
    </location>
</feature>
<dbReference type="InterPro" id="IPR000805">
    <property type="entry name" value="Glyco_hydro_26"/>
</dbReference>
<dbReference type="InterPro" id="IPR022790">
    <property type="entry name" value="GH26_dom"/>
</dbReference>
<comment type="caution">
    <text evidence="7">The sequence shown here is derived from an EMBL/GenBank/DDBJ whole genome shotgun (WGS) entry which is preliminary data.</text>
</comment>
<feature type="compositionally biased region" description="Polar residues" evidence="5">
    <location>
        <begin position="71"/>
        <end position="85"/>
    </location>
</feature>
<evidence type="ECO:0000259" key="6">
    <source>
        <dbReference type="PROSITE" id="PS51764"/>
    </source>
</evidence>
<evidence type="ECO:0000256" key="5">
    <source>
        <dbReference type="SAM" id="MobiDB-lite"/>
    </source>
</evidence>
<evidence type="ECO:0000256" key="1">
    <source>
        <dbReference type="ARBA" id="ARBA00007754"/>
    </source>
</evidence>
<sequence>MPDSPQINLLKLPMLFPSLLGLLGLLVLFAEFSSTLSHPHWKAHLVAHHHAKSLRKVQHRQHPKASGFRRAQNTYHSSKRQSSSGRFLDLPSGSIKIDDIYLGFLPDDGTTGGQRQSMEEIIHALHGKQIGIYGFYAQVNNDELFEGYQFKWIMDDLKKSKAVFNPAVMPPKDWSGLTYQDNRQAVAIAKVCAKIHQEGIPVWLRAFHEANWYQRTHEYSGGPKEFKEAWDVLAKAVRQFAPGVWMHWSPNIAHNNNTSEYHEYQPYRFEETVDLVGIDYYPSSKPPPNHFIDSFKYFHDTFASERRKMVIGETGLHYPGSLQDKIDWLQQIANGKKELPYLVGVVWYNQKKGWDYKITGKGISNLLEAKLG</sequence>
<dbReference type="PROSITE" id="PS51764">
    <property type="entry name" value="GH26"/>
    <property type="match status" value="1"/>
</dbReference>
<dbReference type="GO" id="GO:0006080">
    <property type="term" value="P:substituted mannan metabolic process"/>
    <property type="evidence" value="ECO:0007669"/>
    <property type="project" value="InterPro"/>
</dbReference>
<dbReference type="Gene3D" id="3.20.20.80">
    <property type="entry name" value="Glycosidases"/>
    <property type="match status" value="1"/>
</dbReference>
<comment type="similarity">
    <text evidence="1 4">Belongs to the glycosyl hydrolase 26 family.</text>
</comment>
<keyword evidence="8" id="KW-1185">Reference proteome</keyword>
<dbReference type="SUPFAM" id="SSF51445">
    <property type="entry name" value="(Trans)glycosidases"/>
    <property type="match status" value="1"/>
</dbReference>
<feature type="domain" description="GH26" evidence="6">
    <location>
        <begin position="81"/>
        <end position="372"/>
    </location>
</feature>
<keyword evidence="2 4" id="KW-0378">Hydrolase</keyword>
<feature type="active site" description="Proton donor" evidence="4">
    <location>
        <position position="209"/>
    </location>
</feature>
<evidence type="ECO:0000313" key="8">
    <source>
        <dbReference type="Proteomes" id="UP000765509"/>
    </source>
</evidence>
<organism evidence="7 8">
    <name type="scientific">Austropuccinia psidii MF-1</name>
    <dbReference type="NCBI Taxonomy" id="1389203"/>
    <lineage>
        <taxon>Eukaryota</taxon>
        <taxon>Fungi</taxon>
        <taxon>Dikarya</taxon>
        <taxon>Basidiomycota</taxon>
        <taxon>Pucciniomycotina</taxon>
        <taxon>Pucciniomycetes</taxon>
        <taxon>Pucciniales</taxon>
        <taxon>Sphaerophragmiaceae</taxon>
        <taxon>Austropuccinia</taxon>
    </lineage>
</organism>
<dbReference type="GO" id="GO:0016985">
    <property type="term" value="F:mannan endo-1,4-beta-mannosidase activity"/>
    <property type="evidence" value="ECO:0007669"/>
    <property type="project" value="InterPro"/>
</dbReference>
<feature type="active site" description="Nucleophile" evidence="4">
    <location>
        <position position="313"/>
    </location>
</feature>
<evidence type="ECO:0000256" key="3">
    <source>
        <dbReference type="ARBA" id="ARBA00023295"/>
    </source>
</evidence>
<evidence type="ECO:0000256" key="2">
    <source>
        <dbReference type="ARBA" id="ARBA00022801"/>
    </source>
</evidence>
<dbReference type="PANTHER" id="PTHR40079:SF6">
    <property type="entry name" value="GH26 DOMAIN-CONTAINING PROTEIN"/>
    <property type="match status" value="1"/>
</dbReference>
<evidence type="ECO:0000313" key="7">
    <source>
        <dbReference type="EMBL" id="MBW0474467.1"/>
    </source>
</evidence>
<dbReference type="InterPro" id="IPR017853">
    <property type="entry name" value="GH"/>
</dbReference>
<dbReference type="OrthoDB" id="428177at2759"/>
<dbReference type="EMBL" id="AVOT02003746">
    <property type="protein sequence ID" value="MBW0474467.1"/>
    <property type="molecule type" value="Genomic_DNA"/>
</dbReference>
<accession>A0A9Q3C159</accession>
<proteinExistence type="inferred from homology"/>
<dbReference type="AlphaFoldDB" id="A0A9Q3C159"/>
<reference evidence="7" key="1">
    <citation type="submission" date="2021-03" db="EMBL/GenBank/DDBJ databases">
        <title>Draft genome sequence of rust myrtle Austropuccinia psidii MF-1, a brazilian biotype.</title>
        <authorList>
            <person name="Quecine M.C."/>
            <person name="Pachon D.M.R."/>
            <person name="Bonatelli M.L."/>
            <person name="Correr F.H."/>
            <person name="Franceschini L.M."/>
            <person name="Leite T.F."/>
            <person name="Margarido G.R.A."/>
            <person name="Almeida C.A."/>
            <person name="Ferrarezi J.A."/>
            <person name="Labate C.A."/>
        </authorList>
    </citation>
    <scope>NUCLEOTIDE SEQUENCE</scope>
    <source>
        <strain evidence="7">MF-1</strain>
    </source>
</reference>
<evidence type="ECO:0000256" key="4">
    <source>
        <dbReference type="PROSITE-ProRule" id="PRU01100"/>
    </source>
</evidence>
<name>A0A9Q3C159_9BASI</name>
<gene>
    <name evidence="7" type="ORF">O181_014182</name>
</gene>
<dbReference type="PANTHER" id="PTHR40079">
    <property type="entry name" value="MANNAN ENDO-1,4-BETA-MANNOSIDASE E-RELATED"/>
    <property type="match status" value="1"/>
</dbReference>
<keyword evidence="3 4" id="KW-0326">Glycosidase</keyword>
<protein>
    <recommendedName>
        <fullName evidence="6">GH26 domain-containing protein</fullName>
    </recommendedName>
</protein>
<dbReference type="Proteomes" id="UP000765509">
    <property type="component" value="Unassembled WGS sequence"/>
</dbReference>